<keyword evidence="4" id="KW-1185">Reference proteome</keyword>
<dbReference type="Proteomes" id="UP000553756">
    <property type="component" value="Unassembled WGS sequence"/>
</dbReference>
<dbReference type="SUPFAM" id="SSF56436">
    <property type="entry name" value="C-type lectin-like"/>
    <property type="match status" value="1"/>
</dbReference>
<dbReference type="RefSeq" id="WP_216656949.1">
    <property type="nucleotide sequence ID" value="NZ_JAAIIJ010000038.1"/>
</dbReference>
<name>A0ABX1T1W7_9BIFI</name>
<comment type="caution">
    <text evidence="3">The sequence shown here is derived from an EMBL/GenBank/DDBJ whole genome shotgun (WGS) entry which is preliminary data.</text>
</comment>
<organism evidence="3 4">
    <name type="scientific">Bifidobacterium panos</name>
    <dbReference type="NCBI Taxonomy" id="2675321"/>
    <lineage>
        <taxon>Bacteria</taxon>
        <taxon>Bacillati</taxon>
        <taxon>Actinomycetota</taxon>
        <taxon>Actinomycetes</taxon>
        <taxon>Bifidobacteriales</taxon>
        <taxon>Bifidobacteriaceae</taxon>
        <taxon>Bifidobacterium</taxon>
    </lineage>
</organism>
<evidence type="ECO:0000256" key="1">
    <source>
        <dbReference type="SAM" id="SignalP"/>
    </source>
</evidence>
<feature type="chain" id="PRO_5046639577" description="C-type lectin domain-containing protein" evidence="1">
    <location>
        <begin position="42"/>
        <end position="476"/>
    </location>
</feature>
<keyword evidence="1" id="KW-0732">Signal</keyword>
<feature type="signal peptide" evidence="1">
    <location>
        <begin position="1"/>
        <end position="41"/>
    </location>
</feature>
<feature type="domain" description="C-type lectin" evidence="2">
    <location>
        <begin position="196"/>
        <end position="345"/>
    </location>
</feature>
<gene>
    <name evidence="3" type="ORF">G1C94_1456</name>
</gene>
<reference evidence="3 4" key="1">
    <citation type="submission" date="2020-02" db="EMBL/GenBank/DDBJ databases">
        <title>Characterization of phylogenetic diversity of novel bifidobacterial species isolated in Czech ZOOs.</title>
        <authorList>
            <person name="Lugli G.A."/>
            <person name="Vera N.B."/>
            <person name="Ventura M."/>
        </authorList>
    </citation>
    <scope>NUCLEOTIDE SEQUENCE [LARGE SCALE GENOMIC DNA]</scope>
    <source>
        <strain evidence="3 4">DSM 109963</strain>
    </source>
</reference>
<sequence length="476" mass="49704">MVRFSSQSGLRRGLLRWLVAVVAAGLAALMVLAVAMPSAWAADKPSVTLNEDQKTVLSVGSDTENAMYKLGAASVSGNPSSYVVVQVDSGYFTPAADAPGSAEAQNALNGAADKYGEYVEGTSVKAGNPYTYVAFKTSSDDGTPDITAAQLQTYLQGLTFTTDGSKKQNVTVTVVGDSLNNLKATYNGKSLDAILYNGHAYTFIDEIMKWDDAFSAAKATSFYGGDGHLLTIESAGEHNLIYKSFNNNKGWIGATRFTTAAYAKTDPAVFDINNDSSASDYGTAWYWVTGPSAGTKIWNGTTPTSGAPDGIYANWAANEPNASPLSRGIEGCAQYGQDKSGAWNDLANDPNVYLSGVVSGFYVEFEDFNLSSVGSTASGSVERVDVSYDLDNVTATPAPSKALAGEAFSTTLTAATGRSLDVSSVSVSVGGKKLAKDTDYTFDEATGELVIPAGNVTGNVAISAKVLRQVAFVLGG</sequence>
<evidence type="ECO:0000259" key="2">
    <source>
        <dbReference type="PROSITE" id="PS50041"/>
    </source>
</evidence>
<dbReference type="PROSITE" id="PS51318">
    <property type="entry name" value="TAT"/>
    <property type="match status" value="1"/>
</dbReference>
<dbReference type="InterPro" id="IPR016187">
    <property type="entry name" value="CTDL_fold"/>
</dbReference>
<evidence type="ECO:0000313" key="4">
    <source>
        <dbReference type="Proteomes" id="UP000553756"/>
    </source>
</evidence>
<dbReference type="PROSITE" id="PS50041">
    <property type="entry name" value="C_TYPE_LECTIN_2"/>
    <property type="match status" value="1"/>
</dbReference>
<accession>A0ABX1T1W7</accession>
<protein>
    <recommendedName>
        <fullName evidence="2">C-type lectin domain-containing protein</fullName>
    </recommendedName>
</protein>
<proteinExistence type="predicted"/>
<evidence type="ECO:0000313" key="3">
    <source>
        <dbReference type="EMBL" id="NMN02834.1"/>
    </source>
</evidence>
<dbReference type="EMBL" id="JAAIIJ010000038">
    <property type="protein sequence ID" value="NMN02834.1"/>
    <property type="molecule type" value="Genomic_DNA"/>
</dbReference>
<dbReference type="InterPro" id="IPR001304">
    <property type="entry name" value="C-type_lectin-like"/>
</dbReference>
<dbReference type="InterPro" id="IPR006311">
    <property type="entry name" value="TAT_signal"/>
</dbReference>
<dbReference type="InterPro" id="IPR016186">
    <property type="entry name" value="C-type_lectin-like/link_sf"/>
</dbReference>
<feature type="non-terminal residue" evidence="3">
    <location>
        <position position="476"/>
    </location>
</feature>
<dbReference type="Gene3D" id="3.10.100.10">
    <property type="entry name" value="Mannose-Binding Protein A, subunit A"/>
    <property type="match status" value="1"/>
</dbReference>